<feature type="active site" description="Proton acceptor" evidence="2">
    <location>
        <position position="196"/>
    </location>
</feature>
<evidence type="ECO:0000256" key="3">
    <source>
        <dbReference type="PIRSR" id="PIRSR000390-2"/>
    </source>
</evidence>
<name>A0A8S8XJV9_9PROT</name>
<dbReference type="Gene3D" id="3.40.640.10">
    <property type="entry name" value="Type I PLP-dependent aspartate aminotransferase-like (Major domain)"/>
    <property type="match status" value="1"/>
</dbReference>
<evidence type="ECO:0000256" key="1">
    <source>
        <dbReference type="ARBA" id="ARBA00037999"/>
    </source>
</evidence>
<dbReference type="CDD" id="cd00616">
    <property type="entry name" value="AHBA_syn"/>
    <property type="match status" value="1"/>
</dbReference>
<dbReference type="PANTHER" id="PTHR30244">
    <property type="entry name" value="TRANSAMINASE"/>
    <property type="match status" value="1"/>
</dbReference>
<sequence>MSGGADDFLPYGRHVIEDDDVAAVVDVLRGNTLTTGPAVEKFEAALCQAVGAPHAVVCGNGTQALHLAALAVGLGPGDWAIVPSITFLATANAVRMTGADVVFADVDADTGLLTLEGIAKAASRAGGRIKAVMPVHLAGRACDLQAIYGEAANQGWRVVDDACHALGTRVADEGDGWRVGDGRFSDASCFSFHPVKTAAMGEGGAITTRDASIAAAMRRFRSHGMVRDQAQFLRPELGLDRAGAAKPWYYEMADLGWNYRAPDLLCALGTSQLAKLERFVDRRLELVQRYEQLLAPLSPIVRRIGAGQQQRPGWHLCTVLIDFETAGIDRGTAMRDLAARGIGTQVHYIPVAWQPYYRGLYGEHDLPGAASYYARTLSLPLFPSMRDSDVDRVVEQLAAVLSLR</sequence>
<keyword evidence="3 4" id="KW-0663">Pyridoxal phosphate</keyword>
<comment type="similarity">
    <text evidence="1 4">Belongs to the DegT/DnrJ/EryC1 family.</text>
</comment>
<dbReference type="InterPro" id="IPR015424">
    <property type="entry name" value="PyrdxlP-dep_Trfase"/>
</dbReference>
<dbReference type="GO" id="GO:0030170">
    <property type="term" value="F:pyridoxal phosphate binding"/>
    <property type="evidence" value="ECO:0007669"/>
    <property type="project" value="TreeGrafter"/>
</dbReference>
<evidence type="ECO:0000256" key="4">
    <source>
        <dbReference type="RuleBase" id="RU004508"/>
    </source>
</evidence>
<dbReference type="InterPro" id="IPR015421">
    <property type="entry name" value="PyrdxlP-dep_Trfase_major"/>
</dbReference>
<protein>
    <submittedName>
        <fullName evidence="5">UDP-4-amino-4, 6-dideoxy-N-acetyl-beta-L-altrosami ne transaminase</fullName>
    </submittedName>
</protein>
<dbReference type="SUPFAM" id="SSF53383">
    <property type="entry name" value="PLP-dependent transferases"/>
    <property type="match status" value="1"/>
</dbReference>
<dbReference type="EMBL" id="BOPV01000001">
    <property type="protein sequence ID" value="GIL41475.1"/>
    <property type="molecule type" value="Genomic_DNA"/>
</dbReference>
<comment type="caution">
    <text evidence="5">The sequence shown here is derived from an EMBL/GenBank/DDBJ whole genome shotgun (WGS) entry which is preliminary data.</text>
</comment>
<reference evidence="5" key="1">
    <citation type="submission" date="2021-02" db="EMBL/GenBank/DDBJ databases">
        <title>Genome sequence of Rhodospirillales sp. strain TMPK1 isolated from soil.</title>
        <authorList>
            <person name="Nakai R."/>
            <person name="Kusada H."/>
            <person name="Tamaki H."/>
        </authorList>
    </citation>
    <scope>NUCLEOTIDE SEQUENCE</scope>
    <source>
        <strain evidence="5">TMPK1</strain>
    </source>
</reference>
<dbReference type="RefSeq" id="WP_420244961.1">
    <property type="nucleotide sequence ID" value="NZ_BOPV01000001.1"/>
</dbReference>
<keyword evidence="6" id="KW-1185">Reference proteome</keyword>
<gene>
    <name evidence="5" type="ORF">TMPK1_37120</name>
</gene>
<dbReference type="PIRSF" id="PIRSF000390">
    <property type="entry name" value="PLP_StrS"/>
    <property type="match status" value="1"/>
</dbReference>
<dbReference type="InterPro" id="IPR020026">
    <property type="entry name" value="PseC"/>
</dbReference>
<dbReference type="GO" id="GO:0000271">
    <property type="term" value="P:polysaccharide biosynthetic process"/>
    <property type="evidence" value="ECO:0007669"/>
    <property type="project" value="TreeGrafter"/>
</dbReference>
<evidence type="ECO:0000313" key="5">
    <source>
        <dbReference type="EMBL" id="GIL41475.1"/>
    </source>
</evidence>
<organism evidence="5 6">
    <name type="scientific">Roseiterribacter gracilis</name>
    <dbReference type="NCBI Taxonomy" id="2812848"/>
    <lineage>
        <taxon>Bacteria</taxon>
        <taxon>Pseudomonadati</taxon>
        <taxon>Pseudomonadota</taxon>
        <taxon>Alphaproteobacteria</taxon>
        <taxon>Rhodospirillales</taxon>
        <taxon>Roseiterribacteraceae</taxon>
        <taxon>Roseiterribacter</taxon>
    </lineage>
</organism>
<dbReference type="NCBIfam" id="TIGR03588">
    <property type="entry name" value="PseC"/>
    <property type="match status" value="1"/>
</dbReference>
<dbReference type="PANTHER" id="PTHR30244:SF34">
    <property type="entry name" value="DTDP-4-AMINO-4,6-DIDEOXYGALACTOSE TRANSAMINASE"/>
    <property type="match status" value="1"/>
</dbReference>
<dbReference type="Gene3D" id="3.90.1150.10">
    <property type="entry name" value="Aspartate Aminotransferase, domain 1"/>
    <property type="match status" value="1"/>
</dbReference>
<accession>A0A8S8XJV9</accession>
<feature type="modified residue" description="N6-(pyridoxal phosphate)lysine" evidence="3">
    <location>
        <position position="196"/>
    </location>
</feature>
<proteinExistence type="inferred from homology"/>
<dbReference type="AlphaFoldDB" id="A0A8S8XJV9"/>
<dbReference type="InterPro" id="IPR000653">
    <property type="entry name" value="DegT/StrS_aminotransferase"/>
</dbReference>
<evidence type="ECO:0000313" key="6">
    <source>
        <dbReference type="Proteomes" id="UP000681075"/>
    </source>
</evidence>
<dbReference type="GO" id="GO:0008483">
    <property type="term" value="F:transaminase activity"/>
    <property type="evidence" value="ECO:0007669"/>
    <property type="project" value="TreeGrafter"/>
</dbReference>
<dbReference type="Pfam" id="PF01041">
    <property type="entry name" value="DegT_DnrJ_EryC1"/>
    <property type="match status" value="1"/>
</dbReference>
<dbReference type="InterPro" id="IPR015422">
    <property type="entry name" value="PyrdxlP-dep_Trfase_small"/>
</dbReference>
<dbReference type="Proteomes" id="UP000681075">
    <property type="component" value="Unassembled WGS sequence"/>
</dbReference>
<evidence type="ECO:0000256" key="2">
    <source>
        <dbReference type="PIRSR" id="PIRSR000390-1"/>
    </source>
</evidence>